<feature type="compositionally biased region" description="Basic and acidic residues" evidence="1">
    <location>
        <begin position="1"/>
        <end position="26"/>
    </location>
</feature>
<dbReference type="InterPro" id="IPR025338">
    <property type="entry name" value="DUF4244"/>
</dbReference>
<keyword evidence="2" id="KW-0812">Transmembrane</keyword>
<evidence type="ECO:0000256" key="2">
    <source>
        <dbReference type="SAM" id="Phobius"/>
    </source>
</evidence>
<organism evidence="3 4">
    <name type="scientific">Brevibacterium jeotgali</name>
    <dbReference type="NCBI Taxonomy" id="1262550"/>
    <lineage>
        <taxon>Bacteria</taxon>
        <taxon>Bacillati</taxon>
        <taxon>Actinomycetota</taxon>
        <taxon>Actinomycetes</taxon>
        <taxon>Micrococcales</taxon>
        <taxon>Brevibacteriaceae</taxon>
        <taxon>Brevibacterium</taxon>
    </lineage>
</organism>
<evidence type="ECO:0000313" key="3">
    <source>
        <dbReference type="EMBL" id="SMY10627.1"/>
    </source>
</evidence>
<proteinExistence type="predicted"/>
<dbReference type="RefSeq" id="WP_101586935.1">
    <property type="nucleotide sequence ID" value="NZ_FXZM01000001.1"/>
</dbReference>
<evidence type="ECO:0000256" key="1">
    <source>
        <dbReference type="SAM" id="MobiDB-lite"/>
    </source>
</evidence>
<keyword evidence="2" id="KW-0472">Membrane</keyword>
<dbReference type="Proteomes" id="UP000234462">
    <property type="component" value="Unassembled WGS sequence"/>
</dbReference>
<feature type="transmembrane region" description="Helical" evidence="2">
    <location>
        <begin position="52"/>
        <end position="70"/>
    </location>
</feature>
<dbReference type="OrthoDB" id="4808029at2"/>
<reference evidence="4" key="1">
    <citation type="submission" date="2017-03" db="EMBL/GenBank/DDBJ databases">
        <authorList>
            <person name="Monnet C."/>
        </authorList>
    </citation>
    <scope>NUCLEOTIDE SEQUENCE [LARGE SCALE GENOMIC DNA]</scope>
    <source>
        <strain evidence="4">SJ5-8</strain>
    </source>
</reference>
<evidence type="ECO:0000313" key="4">
    <source>
        <dbReference type="Proteomes" id="UP000234462"/>
    </source>
</evidence>
<keyword evidence="2" id="KW-1133">Transmembrane helix</keyword>
<dbReference type="Pfam" id="PF14029">
    <property type="entry name" value="DUF4244"/>
    <property type="match status" value="1"/>
</dbReference>
<sequence length="92" mass="9469">MTTTPCDDRSGPERRAHEREEPDAGHLDGVVARPGTVRECLSDDTGATTAEYAITTLAACGFAALLVVVLKSDPLQEMITGVITGALGLGGA</sequence>
<protein>
    <recommendedName>
        <fullName evidence="5">DUF4244 domain-containing protein</fullName>
    </recommendedName>
</protein>
<dbReference type="EMBL" id="FXZM01000001">
    <property type="protein sequence ID" value="SMY10627.1"/>
    <property type="molecule type" value="Genomic_DNA"/>
</dbReference>
<accession>A0A2H1L139</accession>
<name>A0A2H1L139_9MICO</name>
<feature type="region of interest" description="Disordered" evidence="1">
    <location>
        <begin position="1"/>
        <end position="31"/>
    </location>
</feature>
<dbReference type="AlphaFoldDB" id="A0A2H1L139"/>
<keyword evidence="4" id="KW-1185">Reference proteome</keyword>
<evidence type="ECO:0008006" key="5">
    <source>
        <dbReference type="Google" id="ProtNLM"/>
    </source>
</evidence>
<gene>
    <name evidence="3" type="ORF">BJEO58_00198</name>
</gene>